<dbReference type="PANTHER" id="PTHR11937">
    <property type="entry name" value="ACTIN"/>
    <property type="match status" value="1"/>
</dbReference>
<dbReference type="Gene3D" id="3.30.420.40">
    <property type="match status" value="1"/>
</dbReference>
<dbReference type="Gene3D" id="3.90.640.10">
    <property type="entry name" value="Actin, Chain A, domain 4"/>
    <property type="match status" value="1"/>
</dbReference>
<proteinExistence type="inferred from homology"/>
<feature type="region of interest" description="Disordered" evidence="2">
    <location>
        <begin position="1"/>
        <end position="50"/>
    </location>
</feature>
<protein>
    <submittedName>
        <fullName evidence="3">Actin-like ATPase domain-containing protein</fullName>
    </submittedName>
</protein>
<dbReference type="Pfam" id="PF00022">
    <property type="entry name" value="Actin"/>
    <property type="match status" value="1"/>
</dbReference>
<dbReference type="InterPro" id="IPR043129">
    <property type="entry name" value="ATPase_NBD"/>
</dbReference>
<comment type="similarity">
    <text evidence="1">Belongs to the actin family.</text>
</comment>
<evidence type="ECO:0000313" key="3">
    <source>
        <dbReference type="EMBL" id="ORX56811.1"/>
    </source>
</evidence>
<feature type="compositionally biased region" description="Basic and acidic residues" evidence="2">
    <location>
        <begin position="1"/>
        <end position="11"/>
    </location>
</feature>
<dbReference type="SMART" id="SM00268">
    <property type="entry name" value="ACTIN"/>
    <property type="match status" value="1"/>
</dbReference>
<dbReference type="SUPFAM" id="SSF53067">
    <property type="entry name" value="Actin-like ATPase domain"/>
    <property type="match status" value="2"/>
</dbReference>
<dbReference type="InterPro" id="IPR004000">
    <property type="entry name" value="Actin"/>
</dbReference>
<dbReference type="Proteomes" id="UP000242146">
    <property type="component" value="Unassembled WGS sequence"/>
</dbReference>
<dbReference type="CDD" id="cd10206">
    <property type="entry name" value="ASKHA_NBD_Arp8-like"/>
    <property type="match status" value="1"/>
</dbReference>
<reference evidence="3 4" key="1">
    <citation type="submission" date="2016-07" db="EMBL/GenBank/DDBJ databases">
        <title>Pervasive Adenine N6-methylation of Active Genes in Fungi.</title>
        <authorList>
            <consortium name="DOE Joint Genome Institute"/>
            <person name="Mondo S.J."/>
            <person name="Dannebaum R.O."/>
            <person name="Kuo R.C."/>
            <person name="Labutti K."/>
            <person name="Haridas S."/>
            <person name="Kuo A."/>
            <person name="Salamov A."/>
            <person name="Ahrendt S.R."/>
            <person name="Lipzen A."/>
            <person name="Sullivan W."/>
            <person name="Andreopoulos W.B."/>
            <person name="Clum A."/>
            <person name="Lindquist E."/>
            <person name="Daum C."/>
            <person name="Ramamoorthy G.K."/>
            <person name="Gryganskyi A."/>
            <person name="Culley D."/>
            <person name="Magnuson J.K."/>
            <person name="James T.Y."/>
            <person name="O'Malley M.A."/>
            <person name="Stajich J.E."/>
            <person name="Spatafora J.W."/>
            <person name="Visel A."/>
            <person name="Grigoriev I.V."/>
        </authorList>
    </citation>
    <scope>NUCLEOTIDE SEQUENCE [LARGE SCALE GENOMIC DNA]</scope>
    <source>
        <strain evidence="3 4">NRRL 3301</strain>
    </source>
</reference>
<keyword evidence="4" id="KW-1185">Reference proteome</keyword>
<dbReference type="AlphaFoldDB" id="A0A1X2GLN8"/>
<dbReference type="GO" id="GO:0034080">
    <property type="term" value="P:CENP-A containing chromatin assembly"/>
    <property type="evidence" value="ECO:0007669"/>
    <property type="project" value="EnsemblFungi"/>
</dbReference>
<evidence type="ECO:0000256" key="1">
    <source>
        <dbReference type="RuleBase" id="RU000487"/>
    </source>
</evidence>
<name>A0A1X2GLN8_9FUNG</name>
<dbReference type="STRING" id="101127.A0A1X2GLN8"/>
<dbReference type="GO" id="GO:0031011">
    <property type="term" value="C:Ino80 complex"/>
    <property type="evidence" value="ECO:0007669"/>
    <property type="project" value="EnsemblFungi"/>
</dbReference>
<evidence type="ECO:0000256" key="2">
    <source>
        <dbReference type="SAM" id="MobiDB-lite"/>
    </source>
</evidence>
<sequence>MENEYSLEHAAHTNNAIMKDGPASPSANDTPAPPADNNTRKRPRSQPHFRYTSFPIKGYPILPVRNINSNFVRSDVTFVNGNKAGDEALCPNPAEEWQDTIIIHPGSRNLRIGLASEAYPVTVPHVLARQLHQPTANTNTSNVEPMADPATMQSDPTKALALKEMQNELVWRMKNAKRRTVANADSQVLSFNSNAPLETIPDHNDPYRVDWVNLANPQQQKRQVYVGDMAFRLPLDGSSQSSYQFFYPWKHGALNRQDYTSIQAVLGDLETIWMETIRTNLGVEQTLEKYNAVLVIPDVFDRSYVTDLINMMLEQMKFRAVIVQQASTCATYGAGASSACVVDIGAHTTSVVCIDEGVPFTQSKQLVHVGGDDITKTFTSFLIKNQFPYQQLDVTRFYDWSLVQDLKEKWCTMNEAEISVQVYDFFVRAPHKHTLKYQCKVYDEVFLAPLCLVYPTVLDPVYDNGHKPASTHLDPFLDDTVNNDDTDMTNYPDAKPHYATPIDLAIAQSILSASSQSEERLKRLFTNIILVGGGGKISNFDRVLEDRLLSTFIARQHKIENVEVLPAPKELDPQILVWKGAAVLCKLDIAKEMWIGLTEWLQVGDRLLQDRSMLL</sequence>
<gene>
    <name evidence="3" type="ORF">DM01DRAFT_1334371</name>
</gene>
<comment type="caution">
    <text evidence="3">The sequence shown here is derived from an EMBL/GenBank/DDBJ whole genome shotgun (WGS) entry which is preliminary data.</text>
</comment>
<accession>A0A1X2GLN8</accession>
<evidence type="ECO:0000313" key="4">
    <source>
        <dbReference type="Proteomes" id="UP000242146"/>
    </source>
</evidence>
<dbReference type="EMBL" id="MCGT01000009">
    <property type="protein sequence ID" value="ORX56811.1"/>
    <property type="molecule type" value="Genomic_DNA"/>
</dbReference>
<organism evidence="3 4">
    <name type="scientific">Hesseltinella vesiculosa</name>
    <dbReference type="NCBI Taxonomy" id="101127"/>
    <lineage>
        <taxon>Eukaryota</taxon>
        <taxon>Fungi</taxon>
        <taxon>Fungi incertae sedis</taxon>
        <taxon>Mucoromycota</taxon>
        <taxon>Mucoromycotina</taxon>
        <taxon>Mucoromycetes</taxon>
        <taxon>Mucorales</taxon>
        <taxon>Cunninghamellaceae</taxon>
        <taxon>Hesseltinella</taxon>
    </lineage>
</organism>
<dbReference type="Gene3D" id="3.30.420.580">
    <property type="match status" value="1"/>
</dbReference>
<dbReference type="OrthoDB" id="5572108at2759"/>